<proteinExistence type="predicted"/>
<dbReference type="EMBL" id="JACHGT010000002">
    <property type="protein sequence ID" value="MBB6033103.1"/>
    <property type="molecule type" value="Genomic_DNA"/>
</dbReference>
<sequence>MASSDLNARQWTHVDALMLASVRDAKAQSSLMDLGVLGSLAGGAAQAGCGSLPVSEVVRRLAPVGFAFQGTSAPTFVSPAALQRIETEAVANGETTVSDVAPITFELQGTTVPSAHEVPASTGFAAANAPRTYKSIATDLRPVSVKGGSSGVPPRGRPDEKG</sequence>
<organism evidence="2 3">
    <name type="scientific">Phytomonospora endophytica</name>
    <dbReference type="NCBI Taxonomy" id="714109"/>
    <lineage>
        <taxon>Bacteria</taxon>
        <taxon>Bacillati</taxon>
        <taxon>Actinomycetota</taxon>
        <taxon>Actinomycetes</taxon>
        <taxon>Micromonosporales</taxon>
        <taxon>Micromonosporaceae</taxon>
        <taxon>Phytomonospora</taxon>
    </lineage>
</organism>
<dbReference type="AlphaFoldDB" id="A0A841FDL3"/>
<feature type="region of interest" description="Disordered" evidence="1">
    <location>
        <begin position="138"/>
        <end position="162"/>
    </location>
</feature>
<accession>A0A841FDL3</accession>
<dbReference type="RefSeq" id="WP_184786012.1">
    <property type="nucleotide sequence ID" value="NZ_BONT01000022.1"/>
</dbReference>
<name>A0A841FDL3_9ACTN</name>
<protein>
    <submittedName>
        <fullName evidence="2">Uncharacterized protein</fullName>
    </submittedName>
</protein>
<evidence type="ECO:0000256" key="1">
    <source>
        <dbReference type="SAM" id="MobiDB-lite"/>
    </source>
</evidence>
<keyword evidence="3" id="KW-1185">Reference proteome</keyword>
<dbReference type="Proteomes" id="UP000548476">
    <property type="component" value="Unassembled WGS sequence"/>
</dbReference>
<gene>
    <name evidence="2" type="ORF">HNR73_000950</name>
</gene>
<evidence type="ECO:0000313" key="2">
    <source>
        <dbReference type="EMBL" id="MBB6033103.1"/>
    </source>
</evidence>
<comment type="caution">
    <text evidence="2">The sequence shown here is derived from an EMBL/GenBank/DDBJ whole genome shotgun (WGS) entry which is preliminary data.</text>
</comment>
<feature type="compositionally biased region" description="Low complexity" evidence="1">
    <location>
        <begin position="141"/>
        <end position="154"/>
    </location>
</feature>
<reference evidence="2 3" key="1">
    <citation type="submission" date="2020-08" db="EMBL/GenBank/DDBJ databases">
        <title>Genomic Encyclopedia of Type Strains, Phase IV (KMG-IV): sequencing the most valuable type-strain genomes for metagenomic binning, comparative biology and taxonomic classification.</title>
        <authorList>
            <person name="Goeker M."/>
        </authorList>
    </citation>
    <scope>NUCLEOTIDE SEQUENCE [LARGE SCALE GENOMIC DNA]</scope>
    <source>
        <strain evidence="2 3">YIM 65646</strain>
    </source>
</reference>
<evidence type="ECO:0000313" key="3">
    <source>
        <dbReference type="Proteomes" id="UP000548476"/>
    </source>
</evidence>